<evidence type="ECO:0000256" key="1">
    <source>
        <dbReference type="SAM" id="Phobius"/>
    </source>
</evidence>
<feature type="transmembrane region" description="Helical" evidence="1">
    <location>
        <begin position="6"/>
        <end position="27"/>
    </location>
</feature>
<accession>A0A1F7RGE9</accession>
<dbReference type="Proteomes" id="UP000178526">
    <property type="component" value="Unassembled WGS sequence"/>
</dbReference>
<keyword evidence="1" id="KW-1133">Transmembrane helix</keyword>
<feature type="transmembrane region" description="Helical" evidence="1">
    <location>
        <begin position="95"/>
        <end position="116"/>
    </location>
</feature>
<evidence type="ECO:0008006" key="4">
    <source>
        <dbReference type="Google" id="ProtNLM"/>
    </source>
</evidence>
<dbReference type="AlphaFoldDB" id="A0A1F7RGE9"/>
<evidence type="ECO:0000313" key="2">
    <source>
        <dbReference type="EMBL" id="OGL40017.1"/>
    </source>
</evidence>
<proteinExistence type="predicted"/>
<keyword evidence="1" id="KW-0812">Transmembrane</keyword>
<organism evidence="2 3">
    <name type="scientific">Candidatus Schekmanbacteria bacterium GWA2_38_11</name>
    <dbReference type="NCBI Taxonomy" id="1817876"/>
    <lineage>
        <taxon>Bacteria</taxon>
        <taxon>Candidatus Schekmaniibacteriota</taxon>
    </lineage>
</organism>
<dbReference type="InterPro" id="IPR021218">
    <property type="entry name" value="DUF2784"/>
</dbReference>
<evidence type="ECO:0000313" key="3">
    <source>
        <dbReference type="Proteomes" id="UP000178526"/>
    </source>
</evidence>
<dbReference type="Pfam" id="PF10861">
    <property type="entry name" value="DUF2784"/>
    <property type="match status" value="1"/>
</dbReference>
<dbReference type="EMBL" id="MGDB01000108">
    <property type="protein sequence ID" value="OGL40017.1"/>
    <property type="molecule type" value="Genomic_DNA"/>
</dbReference>
<reference evidence="2 3" key="1">
    <citation type="journal article" date="2016" name="Nat. Commun.">
        <title>Thousands of microbial genomes shed light on interconnected biogeochemical processes in an aquifer system.</title>
        <authorList>
            <person name="Anantharaman K."/>
            <person name="Brown C.T."/>
            <person name="Hug L.A."/>
            <person name="Sharon I."/>
            <person name="Castelle C.J."/>
            <person name="Probst A.J."/>
            <person name="Thomas B.C."/>
            <person name="Singh A."/>
            <person name="Wilkins M.J."/>
            <person name="Karaoz U."/>
            <person name="Brodie E.L."/>
            <person name="Williams K.H."/>
            <person name="Hubbard S.S."/>
            <person name="Banfield J.F."/>
        </authorList>
    </citation>
    <scope>NUCLEOTIDE SEQUENCE [LARGE SCALE GENOMIC DNA]</scope>
</reference>
<name>A0A1F7RGE9_9BACT</name>
<comment type="caution">
    <text evidence="2">The sequence shown here is derived from an EMBL/GenBank/DDBJ whole genome shotgun (WGS) entry which is preliminary data.</text>
</comment>
<feature type="transmembrane region" description="Helical" evidence="1">
    <location>
        <begin position="39"/>
        <end position="60"/>
    </location>
</feature>
<protein>
    <recommendedName>
        <fullName evidence="4">DUF2784 domain-containing protein</fullName>
    </recommendedName>
</protein>
<sequence>MLYKLAADLVVVIHFLWILFIIFGAFWGRFNRLVRNIHIAGLVFSIVSQIFSWICPLTHLEVWLHEKYNPYLAYPGSFIAHYLEEIIYVEMSERIIFVLTLFIVGISGVIYWKAFYKKG</sequence>
<keyword evidence="1" id="KW-0472">Membrane</keyword>
<gene>
    <name evidence="2" type="ORF">A2042_00240</name>
</gene>